<dbReference type="PIRSF" id="PIRSF000705">
    <property type="entry name" value="DNK"/>
    <property type="match status" value="1"/>
</dbReference>
<evidence type="ECO:0000259" key="5">
    <source>
        <dbReference type="Pfam" id="PF01712"/>
    </source>
</evidence>
<dbReference type="InterPro" id="IPR050566">
    <property type="entry name" value="Deoxyribonucleoside_kinase"/>
</dbReference>
<dbReference type="RefSeq" id="WP_311956720.1">
    <property type="nucleotide sequence ID" value="NZ_JARQDZ010000001.1"/>
</dbReference>
<evidence type="ECO:0000313" key="6">
    <source>
        <dbReference type="EMBL" id="MDT2981183.1"/>
    </source>
</evidence>
<dbReference type="PANTHER" id="PTHR10513:SF35">
    <property type="entry name" value="DEOXYADENOSINE KINASE"/>
    <property type="match status" value="1"/>
</dbReference>
<protein>
    <submittedName>
        <fullName evidence="6">Deoxynucleoside kinase</fullName>
    </submittedName>
</protein>
<dbReference type="Proteomes" id="UP001253851">
    <property type="component" value="Unassembled WGS sequence"/>
</dbReference>
<feature type="binding site" evidence="3">
    <location>
        <position position="42"/>
    </location>
    <ligand>
        <name>substrate</name>
    </ligand>
</feature>
<feature type="binding site" evidence="3">
    <location>
        <position position="82"/>
    </location>
    <ligand>
        <name>substrate</name>
    </ligand>
</feature>
<dbReference type="Gene3D" id="3.40.50.300">
    <property type="entry name" value="P-loop containing nucleotide triphosphate hydrolases"/>
    <property type="match status" value="1"/>
</dbReference>
<evidence type="ECO:0000256" key="4">
    <source>
        <dbReference type="PIRSR" id="PIRSR000705-3"/>
    </source>
</evidence>
<sequence>MLLIAGTIGAGKSSLTDFLSKEMASKPFYENVEDNDVLPLFYSNPERYAFLLQIFFLNKSFLGMREALSNDDNVIDRSIYEDSLMFHLNADLGRIAPMEVEQYDNLLNTMLRELEESAPLKHPDLMVHIKVSLDTMIERINKRGRSYEQIANDPTLYDYYKELNQRYDEWYENFDVCPKMQIDGDQLDFVANEDNLMVILEMIQEKLAEVRQTHGKGHYCTDKAIAKGDFSKKNAASVTSRSSS</sequence>
<evidence type="ECO:0000256" key="3">
    <source>
        <dbReference type="PIRSR" id="PIRSR000705-2"/>
    </source>
</evidence>
<keyword evidence="4" id="KW-0547">Nucleotide-binding</keyword>
<evidence type="ECO:0000313" key="7">
    <source>
        <dbReference type="Proteomes" id="UP001253851"/>
    </source>
</evidence>
<feature type="binding site" evidence="3">
    <location>
        <position position="30"/>
    </location>
    <ligand>
        <name>substrate</name>
    </ligand>
</feature>
<feature type="binding site" evidence="3">
    <location>
        <position position="148"/>
    </location>
    <ligand>
        <name>substrate</name>
    </ligand>
</feature>
<accession>A0ABD5FHS1</accession>
<evidence type="ECO:0000256" key="1">
    <source>
        <dbReference type="ARBA" id="ARBA00007420"/>
    </source>
</evidence>
<dbReference type="Pfam" id="PF01712">
    <property type="entry name" value="dNK"/>
    <property type="match status" value="1"/>
</dbReference>
<feature type="binding site" evidence="3">
    <location>
        <position position="77"/>
    </location>
    <ligand>
        <name>substrate</name>
    </ligand>
</feature>
<comment type="similarity">
    <text evidence="1">Belongs to the DCK/DGK family.</text>
</comment>
<dbReference type="InterPro" id="IPR002624">
    <property type="entry name" value="DCK/DGK"/>
</dbReference>
<comment type="caution">
    <text evidence="6">The sequence shown here is derived from an EMBL/GenBank/DDBJ whole genome shotgun (WGS) entry which is preliminary data.</text>
</comment>
<feature type="binding site" evidence="4">
    <location>
        <begin position="6"/>
        <end position="14"/>
    </location>
    <ligand>
        <name>ATP</name>
        <dbReference type="ChEBI" id="CHEBI:30616"/>
    </ligand>
</feature>
<name>A0ABD5FHS1_ENTCA</name>
<dbReference type="GO" id="GO:0019136">
    <property type="term" value="F:deoxynucleoside kinase activity"/>
    <property type="evidence" value="ECO:0007669"/>
    <property type="project" value="UniProtKB-ARBA"/>
</dbReference>
<keyword evidence="6" id="KW-0418">Kinase</keyword>
<gene>
    <name evidence="6" type="ORF">P7I34_00820</name>
</gene>
<keyword evidence="6" id="KW-0808">Transferase</keyword>
<keyword evidence="4" id="KW-0067">ATP-binding</keyword>
<dbReference type="InterPro" id="IPR031314">
    <property type="entry name" value="DNK_dom"/>
</dbReference>
<feature type="binding site" evidence="4">
    <location>
        <begin position="187"/>
        <end position="189"/>
    </location>
    <ligand>
        <name>ATP</name>
        <dbReference type="ChEBI" id="CHEBI:30616"/>
    </ligand>
</feature>
<evidence type="ECO:0000256" key="2">
    <source>
        <dbReference type="PIRSR" id="PIRSR000705-1"/>
    </source>
</evidence>
<dbReference type="SUPFAM" id="SSF52540">
    <property type="entry name" value="P-loop containing nucleoside triphosphate hydrolases"/>
    <property type="match status" value="1"/>
</dbReference>
<dbReference type="EMBL" id="JARQDZ010000001">
    <property type="protein sequence ID" value="MDT2981183.1"/>
    <property type="molecule type" value="Genomic_DNA"/>
</dbReference>
<proteinExistence type="inferred from homology"/>
<dbReference type="AlphaFoldDB" id="A0ABD5FHS1"/>
<dbReference type="CDD" id="cd01673">
    <property type="entry name" value="dNK"/>
    <property type="match status" value="1"/>
</dbReference>
<feature type="binding site" evidence="4">
    <location>
        <begin position="139"/>
        <end position="143"/>
    </location>
    <ligand>
        <name>ATP</name>
        <dbReference type="ChEBI" id="CHEBI:30616"/>
    </ligand>
</feature>
<reference evidence="6 7" key="1">
    <citation type="submission" date="2023-03" db="EMBL/GenBank/DDBJ databases">
        <authorList>
            <person name="Shen W."/>
            <person name="Cai J."/>
        </authorList>
    </citation>
    <scope>NUCLEOTIDE SEQUENCE [LARGE SCALE GENOMIC DNA]</scope>
    <source>
        <strain evidence="6 7">B516</strain>
    </source>
</reference>
<feature type="active site" description="Proton acceptor" evidence="2">
    <location>
        <position position="76"/>
    </location>
</feature>
<dbReference type="PANTHER" id="PTHR10513">
    <property type="entry name" value="DEOXYNUCLEOSIDE KINASE"/>
    <property type="match status" value="1"/>
</dbReference>
<feature type="binding site" evidence="3">
    <location>
        <position position="53"/>
    </location>
    <ligand>
        <name>substrate</name>
    </ligand>
</feature>
<dbReference type="InterPro" id="IPR027417">
    <property type="entry name" value="P-loop_NTPase"/>
</dbReference>
<organism evidence="6 7">
    <name type="scientific">Enterococcus casseliflavus</name>
    <name type="common">Enterococcus flavescens</name>
    <dbReference type="NCBI Taxonomy" id="37734"/>
    <lineage>
        <taxon>Bacteria</taxon>
        <taxon>Bacillati</taxon>
        <taxon>Bacillota</taxon>
        <taxon>Bacilli</taxon>
        <taxon>Lactobacillales</taxon>
        <taxon>Enterococcaceae</taxon>
        <taxon>Enterococcus</taxon>
    </lineage>
</organism>
<feature type="domain" description="Deoxynucleoside kinase" evidence="5">
    <location>
        <begin position="3"/>
        <end position="204"/>
    </location>
</feature>